<name>A0A1D8CWU7_CHLLM</name>
<dbReference type="InterPro" id="IPR019658">
    <property type="entry name" value="DUF2515"/>
</dbReference>
<protein>
    <submittedName>
        <fullName evidence="1">Uncharacterized protein</fullName>
    </submittedName>
</protein>
<accession>A0A1D8CWU7</accession>
<dbReference type="KEGG" id="clz:BIU88_04010"/>
<proteinExistence type="predicted"/>
<dbReference type="AlphaFoldDB" id="A0A1D8CWU7"/>
<dbReference type="Proteomes" id="UP000095185">
    <property type="component" value="Chromosome"/>
</dbReference>
<organism evidence="1 2">
    <name type="scientific">Chlorobaculum limnaeum</name>
    <dbReference type="NCBI Taxonomy" id="274537"/>
    <lineage>
        <taxon>Bacteria</taxon>
        <taxon>Pseudomonadati</taxon>
        <taxon>Chlorobiota</taxon>
        <taxon>Chlorobiia</taxon>
        <taxon>Chlorobiales</taxon>
        <taxon>Chlorobiaceae</taxon>
        <taxon>Chlorobaculum</taxon>
    </lineage>
</organism>
<gene>
    <name evidence="1" type="ORF">BIU88_04010</name>
</gene>
<dbReference type="RefSeq" id="WP_069809100.1">
    <property type="nucleotide sequence ID" value="NZ_CP017305.1"/>
</dbReference>
<reference evidence="1" key="1">
    <citation type="submission" date="2016-09" db="EMBL/GenBank/DDBJ databases">
        <title>Genome sequence of Chlorobaculum limnaeum.</title>
        <authorList>
            <person name="Liu Z."/>
            <person name="Tank M."/>
            <person name="Bryant D.A."/>
        </authorList>
    </citation>
    <scope>NUCLEOTIDE SEQUENCE [LARGE SCALE GENOMIC DNA]</scope>
    <source>
        <strain evidence="1">DSM 1677</strain>
    </source>
</reference>
<evidence type="ECO:0000313" key="2">
    <source>
        <dbReference type="Proteomes" id="UP000095185"/>
    </source>
</evidence>
<evidence type="ECO:0000313" key="1">
    <source>
        <dbReference type="EMBL" id="AOS83380.1"/>
    </source>
</evidence>
<dbReference type="EMBL" id="CP017305">
    <property type="protein sequence ID" value="AOS83380.1"/>
    <property type="molecule type" value="Genomic_DNA"/>
</dbReference>
<keyword evidence="2" id="KW-1185">Reference proteome</keyword>
<dbReference type="Pfam" id="PF10720">
    <property type="entry name" value="DUF2515"/>
    <property type="match status" value="1"/>
</dbReference>
<sequence length="291" mass="33047">MLRTREEWQQTAESVLPPRERYSDRNRMITTRYAGWYLENPGILKWAGMAAFASRQVGLAILAAELMTVPERQNGDGNPLLALHRFGTERFMLADFEEIRNGNNNIYRDIAWAHAAYIGGGIAELEACAAEREDDLLVEGFGMIDRGRKLLRRDANDQEGERLIWEGNIFLLRHEQVDVLQPVFDRLSSGGRIIASFGSELDFSGDMLSDSRYRASFSSFHGYLETIAGLKSVASPSDRWQWVEQCVIPSWKAADRHMDRQWPGRNEMQKIAAGQQDIAQRLSAFLSAFGK</sequence>
<dbReference type="OrthoDB" id="143720at2"/>